<accession>A0A845L3Z6</accession>
<keyword evidence="3 8" id="KW-0347">Helicase</keyword>
<dbReference type="SUPFAM" id="SSF47781">
    <property type="entry name" value="RuvA domain 2-like"/>
    <property type="match status" value="1"/>
</dbReference>
<dbReference type="PANTHER" id="PTHR43788:SF6">
    <property type="entry name" value="DNA HELICASE B"/>
    <property type="match status" value="1"/>
</dbReference>
<dbReference type="Pfam" id="PF18335">
    <property type="entry name" value="SH3_13"/>
    <property type="match status" value="1"/>
</dbReference>
<dbReference type="Gene3D" id="1.10.150.20">
    <property type="entry name" value="5' to 3' exonuclease, C-terminal subdomain"/>
    <property type="match status" value="1"/>
</dbReference>
<dbReference type="Pfam" id="PF14520">
    <property type="entry name" value="HHH_5"/>
    <property type="match status" value="1"/>
</dbReference>
<comment type="catalytic activity">
    <reaction evidence="3">
        <text>ATP + H2O = ADP + phosphate + H(+)</text>
        <dbReference type="Rhea" id="RHEA:13065"/>
        <dbReference type="ChEBI" id="CHEBI:15377"/>
        <dbReference type="ChEBI" id="CHEBI:15378"/>
        <dbReference type="ChEBI" id="CHEBI:30616"/>
        <dbReference type="ChEBI" id="CHEBI:43474"/>
        <dbReference type="ChEBI" id="CHEBI:456216"/>
        <dbReference type="EC" id="5.6.2.3"/>
    </reaction>
</comment>
<keyword evidence="3" id="KW-0378">Hydrolase</keyword>
<feature type="domain" description="UvrD-like helicase C-terminal" evidence="4">
    <location>
        <begin position="677"/>
        <end position="725"/>
    </location>
</feature>
<dbReference type="InterPro" id="IPR006345">
    <property type="entry name" value="RecD2"/>
</dbReference>
<keyword evidence="2 3" id="KW-0067">ATP-binding</keyword>
<keyword evidence="1 3" id="KW-0547">Nucleotide-binding</keyword>
<dbReference type="AlphaFoldDB" id="A0A845L3Z6"/>
<comment type="function">
    <text evidence="3">DNA-dependent ATPase and ATP-dependent 5'-3' DNA helicase. Has no activity on blunt DNA or DNA with 3'-overhangs, requires at least 10 bases of 5'-ssDNA for helicase activity.</text>
</comment>
<evidence type="ECO:0000259" key="4">
    <source>
        <dbReference type="Pfam" id="PF13538"/>
    </source>
</evidence>
<dbReference type="Gene3D" id="2.30.30.940">
    <property type="match status" value="1"/>
</dbReference>
<keyword evidence="3" id="KW-0413">Isomerase</keyword>
<dbReference type="EMBL" id="WXEY01000034">
    <property type="protein sequence ID" value="MZP31362.1"/>
    <property type="molecule type" value="Genomic_DNA"/>
</dbReference>
<evidence type="ECO:0000256" key="3">
    <source>
        <dbReference type="HAMAP-Rule" id="MF_01488"/>
    </source>
</evidence>
<dbReference type="InterPro" id="IPR029493">
    <property type="entry name" value="RecD2-like_HHH"/>
</dbReference>
<evidence type="ECO:0000256" key="1">
    <source>
        <dbReference type="ARBA" id="ARBA00022741"/>
    </source>
</evidence>
<comment type="caution">
    <text evidence="8">The sequence shown here is derived from an EMBL/GenBank/DDBJ whole genome shotgun (WGS) entry which is preliminary data.</text>
</comment>
<dbReference type="Pfam" id="PF14490">
    <property type="entry name" value="HHH_RecD2"/>
    <property type="match status" value="1"/>
</dbReference>
<dbReference type="InterPro" id="IPR027417">
    <property type="entry name" value="P-loop_NTPase"/>
</dbReference>
<dbReference type="InterPro" id="IPR027785">
    <property type="entry name" value="UvrD-like_helicase_C"/>
</dbReference>
<sequence length="757" mass="84038">MLAVQIDLFQPQATEPAMGDARTAELRGTVRRIIFQKGDFYILAISPEQRKETVTATGEFFNLAPNDSLILWGEWVDHNRFGKQLKVTRWERPQPTNEAQLREYLSSAFIKGVGNIKAAQIVNVYGTNALDIILEQGPKALEAIKGIGPRQAEQIYKAIRDRHELHRVVMNLLPLGFTPKLAQRVYKKFGSRTIDIVKTDPYRLTEVDLIGFYRADQIAASAGLPKDGDGRIQAAIRHVVEEQTSSLGHCWLPMEDVIEQSLMLLNREARSVERQHVEQALSRLCTLADDKGRTVLVQNGQVVYPSWLYQAEQRLAENVQAMAGVRTDPSANLDRHILAYERATRIELAPEQWQACRAISQTDLLILTGGPGTGKTQTTRAVLYVFEKLHPEAKILLAAPTGRASRRMAEVTGREAGTLHRMLGIGKDGKAQYNRDNPLPCDLLVVDESSMMDLSLAYRVFDALAPGTKVLLVGDTDQLPSVGPGNVLKDLIEAGCPSVRLTRIFRQAEQSQIVLNAHRINRGQAPQINPAKGDFFFIRQEDPEKVADLIVRSVVRLIQKGMGIEDIQVLCPMKKGHTGTDSLNRRLQEVVNPARGNAAMEEITYGSQVFRLRDKVIQTKNNYGKGVFNGDIGTIVSVGTVQTNSDDSDSEPAEGIAVQFNGQEVAYTQDELGQLALAYAITVHKSQGSEFKAVIVPITTQSYVMLARNLLYTAVTRSREMAVLVGTDKALWIAVKNDKVSQRNTGLKEKLRPFNSC</sequence>
<name>A0A845L3Z6_9FIRM</name>
<dbReference type="Proteomes" id="UP000463470">
    <property type="component" value="Unassembled WGS sequence"/>
</dbReference>
<dbReference type="InterPro" id="IPR041451">
    <property type="entry name" value="RecD2_SH13"/>
</dbReference>
<protein>
    <recommendedName>
        <fullName evidence="3">ATP-dependent RecD2 DNA helicase</fullName>
        <ecNumber evidence="3">5.6.2.3</ecNumber>
    </recommendedName>
    <alternativeName>
        <fullName evidence="3">DNA 5'-3' helicase subunit RecD2</fullName>
    </alternativeName>
</protein>
<dbReference type="Pfam" id="PF23139">
    <property type="entry name" value="OB_YrrC"/>
    <property type="match status" value="1"/>
</dbReference>
<feature type="binding site" evidence="3">
    <location>
        <begin position="372"/>
        <end position="376"/>
    </location>
    <ligand>
        <name>ATP</name>
        <dbReference type="ChEBI" id="CHEBI:30616"/>
    </ligand>
</feature>
<dbReference type="Gene3D" id="1.10.10.2220">
    <property type="match status" value="1"/>
</dbReference>
<dbReference type="NCBIfam" id="TIGR01448">
    <property type="entry name" value="recD_rel"/>
    <property type="match status" value="1"/>
</dbReference>
<dbReference type="InterPro" id="IPR010994">
    <property type="entry name" value="RuvA_2-like"/>
</dbReference>
<dbReference type="GO" id="GO:0017116">
    <property type="term" value="F:single-stranded DNA helicase activity"/>
    <property type="evidence" value="ECO:0007669"/>
    <property type="project" value="TreeGrafter"/>
</dbReference>
<dbReference type="GO" id="GO:0043139">
    <property type="term" value="F:5'-3' DNA helicase activity"/>
    <property type="evidence" value="ECO:0007669"/>
    <property type="project" value="UniProtKB-UniRule"/>
</dbReference>
<evidence type="ECO:0000259" key="5">
    <source>
        <dbReference type="Pfam" id="PF14490"/>
    </source>
</evidence>
<evidence type="ECO:0000259" key="7">
    <source>
        <dbReference type="Pfam" id="PF23139"/>
    </source>
</evidence>
<evidence type="ECO:0000313" key="9">
    <source>
        <dbReference type="Proteomes" id="UP000463470"/>
    </source>
</evidence>
<dbReference type="PANTHER" id="PTHR43788">
    <property type="entry name" value="DNA2/NAM7 HELICASE FAMILY MEMBER"/>
    <property type="match status" value="1"/>
</dbReference>
<organism evidence="8 9">
    <name type="scientific">Heliomicrobium undosum</name>
    <dbReference type="NCBI Taxonomy" id="121734"/>
    <lineage>
        <taxon>Bacteria</taxon>
        <taxon>Bacillati</taxon>
        <taxon>Bacillota</taxon>
        <taxon>Clostridia</taxon>
        <taxon>Eubacteriales</taxon>
        <taxon>Heliobacteriaceae</taxon>
        <taxon>Heliomicrobium</taxon>
    </lineage>
</organism>
<evidence type="ECO:0000256" key="2">
    <source>
        <dbReference type="ARBA" id="ARBA00022840"/>
    </source>
</evidence>
<dbReference type="SUPFAM" id="SSF52540">
    <property type="entry name" value="P-loop containing nucleoside triphosphate hydrolases"/>
    <property type="match status" value="2"/>
</dbReference>
<dbReference type="GO" id="GO:0005524">
    <property type="term" value="F:ATP binding"/>
    <property type="evidence" value="ECO:0007669"/>
    <property type="project" value="UniProtKB-UniRule"/>
</dbReference>
<dbReference type="CDD" id="cd18809">
    <property type="entry name" value="SF1_C_RecD"/>
    <property type="match status" value="1"/>
</dbReference>
<feature type="domain" description="ATP-dependent RecD2 DNA helicase SH3" evidence="6">
    <location>
        <begin position="583"/>
        <end position="644"/>
    </location>
</feature>
<dbReference type="GO" id="GO:0009338">
    <property type="term" value="C:exodeoxyribonuclease V complex"/>
    <property type="evidence" value="ECO:0007669"/>
    <property type="project" value="TreeGrafter"/>
</dbReference>
<comment type="similarity">
    <text evidence="3">Belongs to the RecD family. RecD2 subfamily.</text>
</comment>
<dbReference type="Gene3D" id="3.40.50.300">
    <property type="entry name" value="P-loop containing nucleotide triphosphate hydrolases"/>
    <property type="match status" value="2"/>
</dbReference>
<dbReference type="OrthoDB" id="9803432at2"/>
<dbReference type="RefSeq" id="WP_161259879.1">
    <property type="nucleotide sequence ID" value="NZ_WXEY01000034.1"/>
</dbReference>
<dbReference type="CDD" id="cd17933">
    <property type="entry name" value="DEXSc_RecD-like"/>
    <property type="match status" value="1"/>
</dbReference>
<dbReference type="InterPro" id="IPR050534">
    <property type="entry name" value="Coronavir_polyprotein_1ab"/>
</dbReference>
<proteinExistence type="inferred from homology"/>
<evidence type="ECO:0000259" key="6">
    <source>
        <dbReference type="Pfam" id="PF18335"/>
    </source>
</evidence>
<dbReference type="InterPro" id="IPR055446">
    <property type="entry name" value="RecD2_N_OB"/>
</dbReference>
<dbReference type="Pfam" id="PF13245">
    <property type="entry name" value="AAA_19"/>
    <property type="match status" value="1"/>
</dbReference>
<dbReference type="EC" id="5.6.2.3" evidence="3"/>
<feature type="domain" description="ATP-dependent RecD2 DNA helicase-like helix-hairpin-helix" evidence="5">
    <location>
        <begin position="163"/>
        <end position="251"/>
    </location>
</feature>
<evidence type="ECO:0000313" key="8">
    <source>
        <dbReference type="EMBL" id="MZP31362.1"/>
    </source>
</evidence>
<reference evidence="8 9" key="1">
    <citation type="submission" date="2020-01" db="EMBL/GenBank/DDBJ databases">
        <title>Whole-genome sequence of Heliobacterium undosum DSM 13378.</title>
        <authorList>
            <person name="Kyndt J.A."/>
            <person name="Meyer T.E."/>
        </authorList>
    </citation>
    <scope>NUCLEOTIDE SEQUENCE [LARGE SCALE GENOMIC DNA]</scope>
    <source>
        <strain evidence="8 9">DSM 13378</strain>
    </source>
</reference>
<gene>
    <name evidence="3" type="primary">recD2</name>
    <name evidence="8" type="ORF">GTO91_16805</name>
</gene>
<keyword evidence="9" id="KW-1185">Reference proteome</keyword>
<dbReference type="HAMAP" id="MF_01488">
    <property type="entry name" value="RecD2"/>
    <property type="match status" value="1"/>
</dbReference>
<dbReference type="GO" id="GO:0016787">
    <property type="term" value="F:hydrolase activity"/>
    <property type="evidence" value="ECO:0007669"/>
    <property type="project" value="UniProtKB-KW"/>
</dbReference>
<feature type="domain" description="ATP-dependent RecD2 DNA helicase OB-fold" evidence="7">
    <location>
        <begin position="25"/>
        <end position="95"/>
    </location>
</feature>
<dbReference type="Pfam" id="PF13538">
    <property type="entry name" value="UvrD_C_2"/>
    <property type="match status" value="1"/>
</dbReference>
<keyword evidence="3" id="KW-0238">DNA-binding</keyword>
<dbReference type="GO" id="GO:0006310">
    <property type="term" value="P:DNA recombination"/>
    <property type="evidence" value="ECO:0007669"/>
    <property type="project" value="InterPro"/>
</dbReference>
<dbReference type="GO" id="GO:0003677">
    <property type="term" value="F:DNA binding"/>
    <property type="evidence" value="ECO:0007669"/>
    <property type="project" value="UniProtKB-UniRule"/>
</dbReference>